<sequence>MALGVFELSLERFDDGWTPEKLGEKLHSGHLNAGLVANGVSTPELQITDTDSLSALRYYRLSHRDAAG</sequence>
<name>T0KF79_COLGC</name>
<dbReference type="AlphaFoldDB" id="T0KF79"/>
<dbReference type="EMBL" id="AMYD01001778">
    <property type="protein sequence ID" value="EQB51623.1"/>
    <property type="molecule type" value="Genomic_DNA"/>
</dbReference>
<dbReference type="Proteomes" id="UP000015530">
    <property type="component" value="Unassembled WGS sequence"/>
</dbReference>
<gene>
    <name evidence="1" type="ORF">CGLO_08812</name>
</gene>
<evidence type="ECO:0000313" key="1">
    <source>
        <dbReference type="EMBL" id="EQB51623.1"/>
    </source>
</evidence>
<protein>
    <submittedName>
        <fullName evidence="1">Uncharacterized protein</fullName>
    </submittedName>
</protein>
<proteinExistence type="predicted"/>
<accession>T0KF79</accession>
<organism evidence="1 2">
    <name type="scientific">Colletotrichum gloeosporioides (strain Cg-14)</name>
    <name type="common">Anthracnose fungus</name>
    <name type="synonym">Glomerella cingulata</name>
    <dbReference type="NCBI Taxonomy" id="1237896"/>
    <lineage>
        <taxon>Eukaryota</taxon>
        <taxon>Fungi</taxon>
        <taxon>Dikarya</taxon>
        <taxon>Ascomycota</taxon>
        <taxon>Pezizomycotina</taxon>
        <taxon>Sordariomycetes</taxon>
        <taxon>Hypocreomycetidae</taxon>
        <taxon>Glomerellales</taxon>
        <taxon>Glomerellaceae</taxon>
        <taxon>Colletotrichum</taxon>
        <taxon>Colletotrichum gloeosporioides species complex</taxon>
    </lineage>
</organism>
<evidence type="ECO:0000313" key="2">
    <source>
        <dbReference type="Proteomes" id="UP000015530"/>
    </source>
</evidence>
<comment type="caution">
    <text evidence="1">The sequence shown here is derived from an EMBL/GenBank/DDBJ whole genome shotgun (WGS) entry which is preliminary data.</text>
</comment>
<dbReference type="HOGENOM" id="CLU_2793840_0_0_1"/>
<reference evidence="2" key="1">
    <citation type="journal article" date="2013" name="Mol. Plant Microbe Interact.">
        <title>Global aspects of pacC regulation of pathogenicity genes in Colletotrichum gloeosporioides as revealed by transcriptome analysis.</title>
        <authorList>
            <person name="Alkan N."/>
            <person name="Meng X."/>
            <person name="Friedlander G."/>
            <person name="Reuveni E."/>
            <person name="Sukno S."/>
            <person name="Sherman A."/>
            <person name="Thon M."/>
            <person name="Fluhr R."/>
            <person name="Prusky D."/>
        </authorList>
    </citation>
    <scope>NUCLEOTIDE SEQUENCE [LARGE SCALE GENOMIC DNA]</scope>
    <source>
        <strain evidence="2">Cg-14</strain>
    </source>
</reference>